<keyword evidence="5 6" id="KW-0326">Glycosidase</keyword>
<gene>
    <name evidence="9" type="ORF">CTAYLR_002929</name>
</gene>
<evidence type="ECO:0000256" key="2">
    <source>
        <dbReference type="ARBA" id="ARBA00022801"/>
    </source>
</evidence>
<reference evidence="9" key="1">
    <citation type="submission" date="2023-01" db="EMBL/GenBank/DDBJ databases">
        <title>Metagenome sequencing of chrysophaentin producing Chrysophaeum taylorii.</title>
        <authorList>
            <person name="Davison J."/>
            <person name="Bewley C."/>
        </authorList>
    </citation>
    <scope>NUCLEOTIDE SEQUENCE</scope>
    <source>
        <strain evidence="9">NIES-1699</strain>
    </source>
</reference>
<evidence type="ECO:0000256" key="5">
    <source>
        <dbReference type="ARBA" id="ARBA00023295"/>
    </source>
</evidence>
<evidence type="ECO:0008006" key="11">
    <source>
        <dbReference type="Google" id="ProtNLM"/>
    </source>
</evidence>
<keyword evidence="10" id="KW-1185">Reference proteome</keyword>
<comment type="similarity">
    <text evidence="1 6">Belongs to the glycosyl hydrolase 28 family.</text>
</comment>
<dbReference type="GO" id="GO:0005975">
    <property type="term" value="P:carbohydrate metabolic process"/>
    <property type="evidence" value="ECO:0007669"/>
    <property type="project" value="InterPro"/>
</dbReference>
<organism evidence="9 10">
    <name type="scientific">Chrysophaeum taylorii</name>
    <dbReference type="NCBI Taxonomy" id="2483200"/>
    <lineage>
        <taxon>Eukaryota</taxon>
        <taxon>Sar</taxon>
        <taxon>Stramenopiles</taxon>
        <taxon>Ochrophyta</taxon>
        <taxon>Pelagophyceae</taxon>
        <taxon>Pelagomonadales</taxon>
        <taxon>Pelagomonadaceae</taxon>
        <taxon>Chrysophaeum</taxon>
    </lineage>
</organism>
<evidence type="ECO:0000256" key="7">
    <source>
        <dbReference type="SAM" id="Phobius"/>
    </source>
</evidence>
<keyword evidence="8" id="KW-0732">Signal</keyword>
<dbReference type="GO" id="GO:0004650">
    <property type="term" value="F:polygalacturonase activity"/>
    <property type="evidence" value="ECO:0007669"/>
    <property type="project" value="InterPro"/>
</dbReference>
<evidence type="ECO:0000313" key="10">
    <source>
        <dbReference type="Proteomes" id="UP001230188"/>
    </source>
</evidence>
<evidence type="ECO:0000313" key="9">
    <source>
        <dbReference type="EMBL" id="KAJ8612227.1"/>
    </source>
</evidence>
<proteinExistence type="inferred from homology"/>
<feature type="transmembrane region" description="Helical" evidence="7">
    <location>
        <begin position="590"/>
        <end position="609"/>
    </location>
</feature>
<dbReference type="GO" id="GO:0046576">
    <property type="term" value="F:rhamnogalacturonan alpha-L-rhamnopyranosyl-(1-&gt;4)-alpha-D-galactopyranosyluronide lyase activity"/>
    <property type="evidence" value="ECO:0007669"/>
    <property type="project" value="UniProtKB-ARBA"/>
</dbReference>
<dbReference type="Pfam" id="PF00295">
    <property type="entry name" value="Glyco_hydro_28"/>
    <property type="match status" value="1"/>
</dbReference>
<sequence length="633" mass="69639">MASSYSFVGLITAFTTASVVAQDPCACELNATSREISIEACGATPMTATTSVARMNGVALACALENAVAGDTVVIPYGAQWFVIPDRPLTVAPNLTLRIDGELVAHDGIGEWPLDGRGHLALVKISNASGLVVEGRGVINGQGLTWWWHFVRPGSSLRTHKRPILVELDNCEDLVVRDIALLDAPRFHVYLGATTRRAHVSGISILVDWRKQRRLLIDAAKRRNGLAWAIVHAWTAYFKPWWWSFPLPMFPFNTDGIDVAGTDVLIENVVVSNWDDIVAVKPSRLRGGDNVSADLPLDQWSWCTRNVTIRNVTTLYGGGLSVGSVHPSEKLPCVRDVFFGDIEMYRAFKGPYVKPDLAPEYCKRKPCRGAITNVTFQNVHLDGGRTPSWWRRFERQQRSRGGASLEPRMPSAHWQRLRQAQGKIVATSVSAIVAWLSRAPKASSVCKAKWLINVLCFSWPVYIGPQQQEEPGGAGSGLWARTEPRCTIANITLRNVFIHGGVWPQSAAAIRCNASNPCTGIVLENVSIRGRFDDRRRWICDNHHTAFGSSSGLVTPHASTCVKPHDAAHWPSPDYREPERRVGVPPRNSSLYVLTFLAALGLVFLALSLSNDKRRHAVVAAPTTLLATTPYGT</sequence>
<evidence type="ECO:0000256" key="1">
    <source>
        <dbReference type="ARBA" id="ARBA00008834"/>
    </source>
</evidence>
<dbReference type="InterPro" id="IPR000743">
    <property type="entry name" value="Glyco_hydro_28"/>
</dbReference>
<protein>
    <recommendedName>
        <fullName evidence="11">Polygalacturonase</fullName>
    </recommendedName>
</protein>
<accession>A0AAD7XML9</accession>
<keyword evidence="2 6" id="KW-0378">Hydrolase</keyword>
<dbReference type="PANTHER" id="PTHR31736:SF19">
    <property type="entry name" value="PECTIN LYASE SUPERFAMILY PROTEIN-RELATED"/>
    <property type="match status" value="1"/>
</dbReference>
<keyword evidence="3" id="KW-1015">Disulfide bond</keyword>
<dbReference type="AlphaFoldDB" id="A0AAD7XML9"/>
<dbReference type="InterPro" id="IPR012334">
    <property type="entry name" value="Pectin_lyas_fold"/>
</dbReference>
<keyword evidence="7" id="KW-0472">Membrane</keyword>
<dbReference type="Gene3D" id="2.160.20.10">
    <property type="entry name" value="Single-stranded right-handed beta-helix, Pectin lyase-like"/>
    <property type="match status" value="1"/>
</dbReference>
<feature type="chain" id="PRO_5042223467" description="Polygalacturonase" evidence="8">
    <location>
        <begin position="22"/>
        <end position="633"/>
    </location>
</feature>
<dbReference type="PANTHER" id="PTHR31736">
    <property type="match status" value="1"/>
</dbReference>
<evidence type="ECO:0000256" key="3">
    <source>
        <dbReference type="ARBA" id="ARBA00023157"/>
    </source>
</evidence>
<evidence type="ECO:0000256" key="6">
    <source>
        <dbReference type="RuleBase" id="RU361169"/>
    </source>
</evidence>
<dbReference type="EMBL" id="JAQMWT010000055">
    <property type="protein sequence ID" value="KAJ8612227.1"/>
    <property type="molecule type" value="Genomic_DNA"/>
</dbReference>
<keyword evidence="7" id="KW-0812">Transmembrane</keyword>
<dbReference type="InterPro" id="IPR011050">
    <property type="entry name" value="Pectin_lyase_fold/virulence"/>
</dbReference>
<dbReference type="Proteomes" id="UP001230188">
    <property type="component" value="Unassembled WGS sequence"/>
</dbReference>
<keyword evidence="4" id="KW-0325">Glycoprotein</keyword>
<keyword evidence="7" id="KW-1133">Transmembrane helix</keyword>
<name>A0AAD7XML9_9STRA</name>
<feature type="signal peptide" evidence="8">
    <location>
        <begin position="1"/>
        <end position="21"/>
    </location>
</feature>
<comment type="caution">
    <text evidence="9">The sequence shown here is derived from an EMBL/GenBank/DDBJ whole genome shotgun (WGS) entry which is preliminary data.</text>
</comment>
<evidence type="ECO:0000256" key="4">
    <source>
        <dbReference type="ARBA" id="ARBA00023180"/>
    </source>
</evidence>
<evidence type="ECO:0000256" key="8">
    <source>
        <dbReference type="SAM" id="SignalP"/>
    </source>
</evidence>
<dbReference type="SUPFAM" id="SSF51126">
    <property type="entry name" value="Pectin lyase-like"/>
    <property type="match status" value="2"/>
</dbReference>